<proteinExistence type="inferred from homology"/>
<protein>
    <submittedName>
        <fullName evidence="5">SDR family NAD(P)-dependent oxidoreductase</fullName>
    </submittedName>
</protein>
<feature type="domain" description="Ketoreductase" evidence="4">
    <location>
        <begin position="7"/>
        <end position="195"/>
    </location>
</feature>
<dbReference type="InterPro" id="IPR002347">
    <property type="entry name" value="SDR_fam"/>
</dbReference>
<evidence type="ECO:0000259" key="4">
    <source>
        <dbReference type="SMART" id="SM00822"/>
    </source>
</evidence>
<comment type="similarity">
    <text evidence="1 3">Belongs to the short-chain dehydrogenases/reductases (SDR) family.</text>
</comment>
<comment type="caution">
    <text evidence="5">The sequence shown here is derived from an EMBL/GenBank/DDBJ whole genome shotgun (WGS) entry which is preliminary data.</text>
</comment>
<dbReference type="InterPro" id="IPR057326">
    <property type="entry name" value="KR_dom"/>
</dbReference>
<keyword evidence="6" id="KW-1185">Reference proteome</keyword>
<organism evidence="5 6">
    <name type="scientific">Branchiibius cervicis</name>
    <dbReference type="NCBI Taxonomy" id="908252"/>
    <lineage>
        <taxon>Bacteria</taxon>
        <taxon>Bacillati</taxon>
        <taxon>Actinomycetota</taxon>
        <taxon>Actinomycetes</taxon>
        <taxon>Micrococcales</taxon>
        <taxon>Dermacoccaceae</taxon>
        <taxon>Branchiibius</taxon>
    </lineage>
</organism>
<dbReference type="Gene3D" id="3.40.50.720">
    <property type="entry name" value="NAD(P)-binding Rossmann-like Domain"/>
    <property type="match status" value="1"/>
</dbReference>
<evidence type="ECO:0000256" key="2">
    <source>
        <dbReference type="ARBA" id="ARBA00023002"/>
    </source>
</evidence>
<evidence type="ECO:0000313" key="6">
    <source>
        <dbReference type="Proteomes" id="UP001596356"/>
    </source>
</evidence>
<dbReference type="SUPFAM" id="SSF51735">
    <property type="entry name" value="NAD(P)-binding Rossmann-fold domains"/>
    <property type="match status" value="1"/>
</dbReference>
<dbReference type="PRINTS" id="PR00081">
    <property type="entry name" value="GDHRDH"/>
</dbReference>
<dbReference type="EMBL" id="JBHSWJ010000002">
    <property type="protein sequence ID" value="MFC6714969.1"/>
    <property type="molecule type" value="Genomic_DNA"/>
</dbReference>
<dbReference type="Pfam" id="PF00106">
    <property type="entry name" value="adh_short"/>
    <property type="match status" value="1"/>
</dbReference>
<dbReference type="SMART" id="SM00822">
    <property type="entry name" value="PKS_KR"/>
    <property type="match status" value="1"/>
</dbReference>
<sequence>MSELSGTVALVTGASSGIGEATARTLAAAGASVALVARRKDRLDALAAEVGGGALAIEADITDRDQAGAAVEHTVSQLGRLDILVNNAGVMLLGPIEDAPIEEWDRMLDINLRAALSMTKAALPHLLAAADSDPRRVADLVNISSTAGRQVKKGSAVYNLTKHGLGAFSESFRQEFSRRHLRVGVVEPGAVVTELREQLRDGIREANYQRLETMEPLQAQDIADAILFMVTRPRHQTINELLIRPTEQDD</sequence>
<keyword evidence="2" id="KW-0560">Oxidoreductase</keyword>
<evidence type="ECO:0000256" key="3">
    <source>
        <dbReference type="RuleBase" id="RU000363"/>
    </source>
</evidence>
<dbReference type="PRINTS" id="PR00080">
    <property type="entry name" value="SDRFAMILY"/>
</dbReference>
<accession>A0ABW2AVB5</accession>
<dbReference type="RefSeq" id="WP_377823735.1">
    <property type="nucleotide sequence ID" value="NZ_JBHSWJ010000002.1"/>
</dbReference>
<evidence type="ECO:0000256" key="1">
    <source>
        <dbReference type="ARBA" id="ARBA00006484"/>
    </source>
</evidence>
<dbReference type="Proteomes" id="UP001596356">
    <property type="component" value="Unassembled WGS sequence"/>
</dbReference>
<gene>
    <name evidence="5" type="ORF">ACFQBT_14590</name>
</gene>
<dbReference type="InterPro" id="IPR036291">
    <property type="entry name" value="NAD(P)-bd_dom_sf"/>
</dbReference>
<dbReference type="PANTHER" id="PTHR44196">
    <property type="entry name" value="DEHYDROGENASE/REDUCTASE SDR FAMILY MEMBER 7B"/>
    <property type="match status" value="1"/>
</dbReference>
<reference evidence="6" key="1">
    <citation type="journal article" date="2019" name="Int. J. Syst. Evol. Microbiol.">
        <title>The Global Catalogue of Microorganisms (GCM) 10K type strain sequencing project: providing services to taxonomists for standard genome sequencing and annotation.</title>
        <authorList>
            <consortium name="The Broad Institute Genomics Platform"/>
            <consortium name="The Broad Institute Genome Sequencing Center for Infectious Disease"/>
            <person name="Wu L."/>
            <person name="Ma J."/>
        </authorList>
    </citation>
    <scope>NUCLEOTIDE SEQUENCE [LARGE SCALE GENOMIC DNA]</scope>
    <source>
        <strain evidence="6">NBRC 106593</strain>
    </source>
</reference>
<dbReference type="PANTHER" id="PTHR44196:SF1">
    <property type="entry name" value="DEHYDROGENASE_REDUCTASE SDR FAMILY MEMBER 7B"/>
    <property type="match status" value="1"/>
</dbReference>
<evidence type="ECO:0000313" key="5">
    <source>
        <dbReference type="EMBL" id="MFC6714969.1"/>
    </source>
</evidence>
<name>A0ABW2AVB5_9MICO</name>